<dbReference type="Proteomes" id="UP001320706">
    <property type="component" value="Unassembled WGS sequence"/>
</dbReference>
<reference evidence="1" key="1">
    <citation type="submission" date="2024-02" db="EMBL/GenBank/DDBJ databases">
        <title>Metagenome Assembled Genome of Zalaria obscura JY119.</title>
        <authorList>
            <person name="Vighnesh L."/>
            <person name="Jagadeeshwari U."/>
            <person name="Venkata Ramana C."/>
            <person name="Sasikala C."/>
        </authorList>
    </citation>
    <scope>NUCLEOTIDE SEQUENCE</scope>
    <source>
        <strain evidence="1">JY119</strain>
    </source>
</reference>
<evidence type="ECO:0000313" key="1">
    <source>
        <dbReference type="EMBL" id="KAK8206908.1"/>
    </source>
</evidence>
<accession>A0ACC3SCP2</accession>
<comment type="caution">
    <text evidence="1">The sequence shown here is derived from an EMBL/GenBank/DDBJ whole genome shotgun (WGS) entry which is preliminary data.</text>
</comment>
<proteinExistence type="predicted"/>
<dbReference type="EMBL" id="JAMKPW020000022">
    <property type="protein sequence ID" value="KAK8206908.1"/>
    <property type="molecule type" value="Genomic_DNA"/>
</dbReference>
<organism evidence="1 2">
    <name type="scientific">Zalaria obscura</name>
    <dbReference type="NCBI Taxonomy" id="2024903"/>
    <lineage>
        <taxon>Eukaryota</taxon>
        <taxon>Fungi</taxon>
        <taxon>Dikarya</taxon>
        <taxon>Ascomycota</taxon>
        <taxon>Pezizomycotina</taxon>
        <taxon>Dothideomycetes</taxon>
        <taxon>Dothideomycetidae</taxon>
        <taxon>Dothideales</taxon>
        <taxon>Zalariaceae</taxon>
        <taxon>Zalaria</taxon>
    </lineage>
</organism>
<name>A0ACC3SCP2_9PEZI</name>
<protein>
    <submittedName>
        <fullName evidence="1">Uncharacterized protein</fullName>
    </submittedName>
</protein>
<gene>
    <name evidence="1" type="ORF">M8818_004743</name>
</gene>
<evidence type="ECO:0000313" key="2">
    <source>
        <dbReference type="Proteomes" id="UP001320706"/>
    </source>
</evidence>
<sequence>MSSCFGWRKSKADDREPLLPQYRDDTVLQRELHQKLHTYQMIRAFGQGYMPSTEQVITNLRTLLAADVLNPDNADLSDSGRLLTKYCKRWLQQFIELLQNKNSEDQIQDFIWFLTKSRIDVDIDDIQRRARKAQSKAKVAAAYNSLQTVGSLLLTNSDFRLFLGDLNVVGREVFKDAAFSLSNAAEEAGKKLEPSQEEQSKLSKPGADAGPPPSGQDLGEDVTDVSKVVANGAAQVAKDTGSSVEDKLSGDEGQVMLNRLKQSVLKLRKRNDYSDSVSTLSLLIKRYAMVYSRAIQETVSTVEDDVNENEELDRAIKNFYTFLTSFGNKEAWNELESDFKQVMSHKDNDPEFENLMVDIGNSVQALLTDPDFFDHAQEKFQELREKSRKVGSESSLRADIDKLLGQIQATLKSVLEDNDIARLLQTSFHIFRILSPLHANANVELVHDAINVFVPLLISAIQYVPIPRLEVSTPDIDLLLENLIIEPGHTVNHTSFFPYKLRVETYNDFEIRKAKFKTTSTSSHLVTVKIDGISARADEVGFWMRAHHGIMRLADEGIASFALDDRGIDIHLDIEVGAERMEKMLALKAVRVHVHKLNYQMRKSKFSWIAWLVKPLLRPIVRKVMEKQVANAISDAIHAANRELLYARERLRATRIADPQDLITFFRAIAARLQPEEDPDLYTRVGVAQPGKGVFKGVYAPGSIVKVWNEEGAHAAERIDDQGQTQGWRNEIFDLHVRSMS</sequence>
<keyword evidence="2" id="KW-1185">Reference proteome</keyword>